<dbReference type="OrthoDB" id="10252171at2759"/>
<dbReference type="SUPFAM" id="SSF48403">
    <property type="entry name" value="Ankyrin repeat"/>
    <property type="match status" value="1"/>
</dbReference>
<dbReference type="AlphaFoldDB" id="A0A084R2Y2"/>
<evidence type="ECO:0000313" key="5">
    <source>
        <dbReference type="Proteomes" id="UP000028524"/>
    </source>
</evidence>
<evidence type="ECO:0000256" key="3">
    <source>
        <dbReference type="PROSITE-ProRule" id="PRU00023"/>
    </source>
</evidence>
<dbReference type="PROSITE" id="PS50297">
    <property type="entry name" value="ANK_REP_REGION"/>
    <property type="match status" value="1"/>
</dbReference>
<reference evidence="4 5" key="1">
    <citation type="journal article" date="2014" name="BMC Genomics">
        <title>Comparative genome sequencing reveals chemotype-specific gene clusters in the toxigenic black mold Stachybotrys.</title>
        <authorList>
            <person name="Semeiks J."/>
            <person name="Borek D."/>
            <person name="Otwinowski Z."/>
            <person name="Grishin N.V."/>
        </authorList>
    </citation>
    <scope>NUCLEOTIDE SEQUENCE [LARGE SCALE GENOMIC DNA]</scope>
    <source>
        <strain evidence="4 5">IBT 40285</strain>
    </source>
</reference>
<name>A0A084R2Y2_STAC4</name>
<sequence length="431" mass="46919">MGALEAEQALLEHSAALNAQDNNQNTFLYRACTLGGFMVADLLIRHGPIHIPPESQDRPLVQATRQGHFKVVETLLRNGADANVSDDATLLSLVTGFKKVDMCRSVLKYGAEVKLCDSTERRTPLLQATAAGNLDMVKFILDEVASIEKTEAGEDNWGALLVMLLVVYFGHDDVDRYLLSQGANPDAANSDGWTAVWSAAEFAGVETTGMLAAARPDLDVLALEVVRVLLEYGADVNNISDMAGSLLAAVMEEANAESKTKPDLTHKSFLEKKIMVPTLLGFYPNLGMKNGKCNTVLHHITQATPVESVRCGINDVARLIEVNSLKWTLLTLAISGNMREFIEVLLGKLSVVALNISIDDERGTPRYAAYYENTSNIVPLLIDKGSDINDKCAGLPSTPLISGTSRALEDENGKRRELIRLLLDRGADQRK</sequence>
<dbReference type="STRING" id="1283841.A0A084R2Y2"/>
<evidence type="ECO:0000256" key="2">
    <source>
        <dbReference type="ARBA" id="ARBA00023043"/>
    </source>
</evidence>
<proteinExistence type="predicted"/>
<dbReference type="Pfam" id="PF12796">
    <property type="entry name" value="Ank_2"/>
    <property type="match status" value="1"/>
</dbReference>
<gene>
    <name evidence="4" type="ORF">S40285_08955</name>
</gene>
<accession>A0A084R2Y2</accession>
<organism evidence="4 5">
    <name type="scientific">Stachybotrys chlorohalonatus (strain IBT 40285)</name>
    <dbReference type="NCBI Taxonomy" id="1283841"/>
    <lineage>
        <taxon>Eukaryota</taxon>
        <taxon>Fungi</taxon>
        <taxon>Dikarya</taxon>
        <taxon>Ascomycota</taxon>
        <taxon>Pezizomycotina</taxon>
        <taxon>Sordariomycetes</taxon>
        <taxon>Hypocreomycetidae</taxon>
        <taxon>Hypocreales</taxon>
        <taxon>Stachybotryaceae</taxon>
        <taxon>Stachybotrys</taxon>
    </lineage>
</organism>
<dbReference type="Proteomes" id="UP000028524">
    <property type="component" value="Unassembled WGS sequence"/>
</dbReference>
<dbReference type="EMBL" id="KL659184">
    <property type="protein sequence ID" value="KFA70567.1"/>
    <property type="molecule type" value="Genomic_DNA"/>
</dbReference>
<evidence type="ECO:0000256" key="1">
    <source>
        <dbReference type="ARBA" id="ARBA00022737"/>
    </source>
</evidence>
<keyword evidence="2 3" id="KW-0040">ANK repeat</keyword>
<keyword evidence="1" id="KW-0677">Repeat</keyword>
<dbReference type="Gene3D" id="1.25.40.20">
    <property type="entry name" value="Ankyrin repeat-containing domain"/>
    <property type="match status" value="3"/>
</dbReference>
<evidence type="ECO:0000313" key="4">
    <source>
        <dbReference type="EMBL" id="KFA70567.1"/>
    </source>
</evidence>
<dbReference type="InterPro" id="IPR036770">
    <property type="entry name" value="Ankyrin_rpt-contain_sf"/>
</dbReference>
<protein>
    <submittedName>
        <fullName evidence="4">Uncharacterized protein</fullName>
    </submittedName>
</protein>
<feature type="repeat" description="ANK" evidence="3">
    <location>
        <begin position="55"/>
        <end position="87"/>
    </location>
</feature>
<dbReference type="PANTHER" id="PTHR24198:SF165">
    <property type="entry name" value="ANKYRIN REPEAT-CONTAINING PROTEIN-RELATED"/>
    <property type="match status" value="1"/>
</dbReference>
<dbReference type="InterPro" id="IPR002110">
    <property type="entry name" value="Ankyrin_rpt"/>
</dbReference>
<dbReference type="InParanoid" id="A0A084R2Y2"/>
<dbReference type="SMART" id="SM00248">
    <property type="entry name" value="ANK"/>
    <property type="match status" value="8"/>
</dbReference>
<feature type="repeat" description="ANK" evidence="3">
    <location>
        <begin position="120"/>
        <end position="152"/>
    </location>
</feature>
<keyword evidence="5" id="KW-1185">Reference proteome</keyword>
<dbReference type="PROSITE" id="PS50088">
    <property type="entry name" value="ANK_REPEAT"/>
    <property type="match status" value="2"/>
</dbReference>
<dbReference type="PANTHER" id="PTHR24198">
    <property type="entry name" value="ANKYRIN REPEAT AND PROTEIN KINASE DOMAIN-CONTAINING PROTEIN"/>
    <property type="match status" value="1"/>
</dbReference>
<dbReference type="HOGENOM" id="CLU_000134_48_9_1"/>